<gene>
    <name evidence="9" type="ORF">METZ01_LOCUS496502</name>
</gene>
<evidence type="ECO:0000256" key="3">
    <source>
        <dbReference type="ARBA" id="ARBA00005708"/>
    </source>
</evidence>
<sequence length="119" mass="13687">MSITVSLENYRIRGPHGWFEWEREQGQDLVITVRVRIDENSIEQLSDTMDYGQIQQVIHDEVADGEPTKLLEHLGQRIIARLNNFEQTSSIHVRIEKPAAPLPHSGGLSVVECDWVREQ</sequence>
<evidence type="ECO:0000256" key="7">
    <source>
        <dbReference type="ARBA" id="ARBA00032903"/>
    </source>
</evidence>
<accession>A0A383DIH0</accession>
<comment type="similarity">
    <text evidence="3">Belongs to the DHNA family.</text>
</comment>
<evidence type="ECO:0000256" key="4">
    <source>
        <dbReference type="ARBA" id="ARBA00013043"/>
    </source>
</evidence>
<dbReference type="Gene3D" id="3.30.1130.10">
    <property type="match status" value="1"/>
</dbReference>
<dbReference type="InterPro" id="IPR043133">
    <property type="entry name" value="GTP-CH-I_C/QueF"/>
</dbReference>
<dbReference type="PANTHER" id="PTHR42844:SF1">
    <property type="entry name" value="DIHYDRONEOPTERIN ALDOLASE 1-RELATED"/>
    <property type="match status" value="1"/>
</dbReference>
<dbReference type="SMART" id="SM00905">
    <property type="entry name" value="FolB"/>
    <property type="match status" value="1"/>
</dbReference>
<dbReference type="NCBIfam" id="TIGR00526">
    <property type="entry name" value="folB_dom"/>
    <property type="match status" value="1"/>
</dbReference>
<dbReference type="AlphaFoldDB" id="A0A383DIH0"/>
<evidence type="ECO:0000256" key="2">
    <source>
        <dbReference type="ARBA" id="ARBA00005013"/>
    </source>
</evidence>
<dbReference type="PANTHER" id="PTHR42844">
    <property type="entry name" value="DIHYDRONEOPTERIN ALDOLASE 1-RELATED"/>
    <property type="match status" value="1"/>
</dbReference>
<dbReference type="InterPro" id="IPR006157">
    <property type="entry name" value="FolB_dom"/>
</dbReference>
<evidence type="ECO:0000256" key="6">
    <source>
        <dbReference type="ARBA" id="ARBA00023239"/>
    </source>
</evidence>
<dbReference type="GO" id="GO:0046656">
    <property type="term" value="P:folic acid biosynthetic process"/>
    <property type="evidence" value="ECO:0007669"/>
    <property type="project" value="UniProtKB-KW"/>
</dbReference>
<keyword evidence="5" id="KW-0289">Folate biosynthesis</keyword>
<dbReference type="EC" id="4.1.2.25" evidence="4"/>
<keyword evidence="6" id="KW-0456">Lyase</keyword>
<evidence type="ECO:0000256" key="5">
    <source>
        <dbReference type="ARBA" id="ARBA00022909"/>
    </source>
</evidence>
<dbReference type="SUPFAM" id="SSF55620">
    <property type="entry name" value="Tetrahydrobiopterin biosynthesis enzymes-like"/>
    <property type="match status" value="1"/>
</dbReference>
<dbReference type="GO" id="GO:0004150">
    <property type="term" value="F:dihydroneopterin aldolase activity"/>
    <property type="evidence" value="ECO:0007669"/>
    <property type="project" value="UniProtKB-EC"/>
</dbReference>
<protein>
    <recommendedName>
        <fullName evidence="4">dihydroneopterin aldolase</fullName>
        <ecNumber evidence="4">4.1.2.25</ecNumber>
    </recommendedName>
    <alternativeName>
        <fullName evidence="7">7,8-dihydroneopterin aldolase</fullName>
    </alternativeName>
</protein>
<dbReference type="EMBL" id="UINC01217168">
    <property type="protein sequence ID" value="SVE43648.1"/>
    <property type="molecule type" value="Genomic_DNA"/>
</dbReference>
<comment type="catalytic activity">
    <reaction evidence="1">
        <text>7,8-dihydroneopterin = 6-hydroxymethyl-7,8-dihydropterin + glycolaldehyde</text>
        <dbReference type="Rhea" id="RHEA:10540"/>
        <dbReference type="ChEBI" id="CHEBI:17001"/>
        <dbReference type="ChEBI" id="CHEBI:17071"/>
        <dbReference type="ChEBI" id="CHEBI:44841"/>
        <dbReference type="EC" id="4.1.2.25"/>
    </reaction>
</comment>
<dbReference type="Pfam" id="PF02152">
    <property type="entry name" value="FolB"/>
    <property type="match status" value="1"/>
</dbReference>
<evidence type="ECO:0000259" key="8">
    <source>
        <dbReference type="SMART" id="SM00905"/>
    </source>
</evidence>
<proteinExistence type="inferred from homology"/>
<organism evidence="9">
    <name type="scientific">marine metagenome</name>
    <dbReference type="NCBI Taxonomy" id="408172"/>
    <lineage>
        <taxon>unclassified sequences</taxon>
        <taxon>metagenomes</taxon>
        <taxon>ecological metagenomes</taxon>
    </lineage>
</organism>
<dbReference type="InterPro" id="IPR006156">
    <property type="entry name" value="Dihydroneopterin_aldolase"/>
</dbReference>
<feature type="domain" description="Dihydroneopterin aldolase/epimerase" evidence="8">
    <location>
        <begin position="5"/>
        <end position="112"/>
    </location>
</feature>
<name>A0A383DIH0_9ZZZZ</name>
<evidence type="ECO:0000313" key="9">
    <source>
        <dbReference type="EMBL" id="SVE43648.1"/>
    </source>
</evidence>
<comment type="pathway">
    <text evidence="2">Cofactor biosynthesis; tetrahydrofolate biosynthesis; 2-amino-4-hydroxy-6-hydroxymethyl-7,8-dihydropteridine diphosphate from 7,8-dihydroneopterin triphosphate: step 3/4.</text>
</comment>
<reference evidence="9" key="1">
    <citation type="submission" date="2018-05" db="EMBL/GenBank/DDBJ databases">
        <authorList>
            <person name="Lanie J.A."/>
            <person name="Ng W.-L."/>
            <person name="Kazmierczak K.M."/>
            <person name="Andrzejewski T.M."/>
            <person name="Davidsen T.M."/>
            <person name="Wayne K.J."/>
            <person name="Tettelin H."/>
            <person name="Glass J.I."/>
            <person name="Rusch D."/>
            <person name="Podicherti R."/>
            <person name="Tsui H.-C.T."/>
            <person name="Winkler M.E."/>
        </authorList>
    </citation>
    <scope>NUCLEOTIDE SEQUENCE</scope>
</reference>
<evidence type="ECO:0000256" key="1">
    <source>
        <dbReference type="ARBA" id="ARBA00001353"/>
    </source>
</evidence>
<dbReference type="GO" id="GO:0005737">
    <property type="term" value="C:cytoplasm"/>
    <property type="evidence" value="ECO:0007669"/>
    <property type="project" value="TreeGrafter"/>
</dbReference>